<feature type="compositionally biased region" description="Low complexity" evidence="1">
    <location>
        <begin position="28"/>
        <end position="39"/>
    </location>
</feature>
<dbReference type="PaxDb" id="67767-A0A0J7K7X6"/>
<dbReference type="SUPFAM" id="SSF57756">
    <property type="entry name" value="Retrovirus zinc finger-like domains"/>
    <property type="match status" value="1"/>
</dbReference>
<evidence type="ECO:0000259" key="2">
    <source>
        <dbReference type="SMART" id="SM00596"/>
    </source>
</evidence>
<dbReference type="GO" id="GO:0003676">
    <property type="term" value="F:nucleic acid binding"/>
    <property type="evidence" value="ECO:0007669"/>
    <property type="project" value="InterPro"/>
</dbReference>
<evidence type="ECO:0000313" key="3">
    <source>
        <dbReference type="EMBL" id="KMQ86457.1"/>
    </source>
</evidence>
<feature type="compositionally biased region" description="Basic and acidic residues" evidence="1">
    <location>
        <begin position="53"/>
        <end position="63"/>
    </location>
</feature>
<dbReference type="InterPro" id="IPR006579">
    <property type="entry name" value="Pre_C2HC_dom"/>
</dbReference>
<feature type="region of interest" description="Disordered" evidence="1">
    <location>
        <begin position="1"/>
        <end position="39"/>
    </location>
</feature>
<dbReference type="GO" id="GO:0008270">
    <property type="term" value="F:zinc ion binding"/>
    <property type="evidence" value="ECO:0007669"/>
    <property type="project" value="InterPro"/>
</dbReference>
<evidence type="ECO:0000256" key="1">
    <source>
        <dbReference type="SAM" id="MobiDB-lite"/>
    </source>
</evidence>
<feature type="region of interest" description="Disordered" evidence="1">
    <location>
        <begin position="49"/>
        <end position="68"/>
    </location>
</feature>
<dbReference type="InterPro" id="IPR036875">
    <property type="entry name" value="Znf_CCHC_sf"/>
</dbReference>
<feature type="domain" description="Pre-C2HC" evidence="2">
    <location>
        <begin position="153"/>
        <end position="226"/>
    </location>
</feature>
<dbReference type="OrthoDB" id="7617229at2759"/>
<dbReference type="Pfam" id="PF07530">
    <property type="entry name" value="PRE_C2HC"/>
    <property type="match status" value="1"/>
</dbReference>
<feature type="compositionally biased region" description="Polar residues" evidence="1">
    <location>
        <begin position="12"/>
        <end position="27"/>
    </location>
</feature>
<proteinExistence type="predicted"/>
<dbReference type="Proteomes" id="UP000036403">
    <property type="component" value="Unassembled WGS sequence"/>
</dbReference>
<sequence>MDRYIQIKRKLSPQNNKAGNQPKINRTNNGNENSAVNNSNRYAILADSATEQPNEKTVGEPKKTRPPPIFIREQSTNALVNKLVALIGDSKFHIIPLKKGNIHEIKLQIQTEADHRIVTKYLNDAGKNYYTYQLKSCKGLQVVLKGIEATVTPAEIIEALKAKNFSAKTAINILNKDKVPQPLFKIELEPELQALKKNEVHPIYNLQYLLHRRITVEEPHKRINPVQCTNCQEYGHTKAYCTLKSVCVVCSEPHTTANCPKNKDDKSVKKCSNCGEKHTANYRGCVVYKELKSRLNKRIATAHTYNKVNFYSPQPIFQPPLTVPSTTPTISFASALKSGLEVPAPPTRTAHSEHTPTNIQQTQQSGIEAMMLSLQQSMKDFMTFMQNTLQELMKNQNILIQLLVSSKSP</sequence>
<comment type="caution">
    <text evidence="3">The sequence shown here is derived from an EMBL/GenBank/DDBJ whole genome shotgun (WGS) entry which is preliminary data.</text>
</comment>
<dbReference type="SMART" id="SM00596">
    <property type="entry name" value="PRE_C2HC"/>
    <property type="match status" value="1"/>
</dbReference>
<dbReference type="STRING" id="67767.A0A0J7K7X6"/>
<name>A0A0J7K7X6_LASNI</name>
<reference evidence="3 4" key="1">
    <citation type="submission" date="2015-04" db="EMBL/GenBank/DDBJ databases">
        <title>Lasius niger genome sequencing.</title>
        <authorList>
            <person name="Konorov E.A."/>
            <person name="Nikitin M.A."/>
            <person name="Kirill M.V."/>
            <person name="Chang P."/>
        </authorList>
    </citation>
    <scope>NUCLEOTIDE SEQUENCE [LARGE SCALE GENOMIC DNA]</scope>
    <source>
        <tissue evidence="3">Whole</tissue>
    </source>
</reference>
<evidence type="ECO:0000313" key="4">
    <source>
        <dbReference type="Proteomes" id="UP000036403"/>
    </source>
</evidence>
<dbReference type="AlphaFoldDB" id="A0A0J7K7X6"/>
<dbReference type="EMBL" id="LBMM01012041">
    <property type="protein sequence ID" value="KMQ86457.1"/>
    <property type="molecule type" value="Genomic_DNA"/>
</dbReference>
<organism evidence="3 4">
    <name type="scientific">Lasius niger</name>
    <name type="common">Black garden ant</name>
    <dbReference type="NCBI Taxonomy" id="67767"/>
    <lineage>
        <taxon>Eukaryota</taxon>
        <taxon>Metazoa</taxon>
        <taxon>Ecdysozoa</taxon>
        <taxon>Arthropoda</taxon>
        <taxon>Hexapoda</taxon>
        <taxon>Insecta</taxon>
        <taxon>Pterygota</taxon>
        <taxon>Neoptera</taxon>
        <taxon>Endopterygota</taxon>
        <taxon>Hymenoptera</taxon>
        <taxon>Apocrita</taxon>
        <taxon>Aculeata</taxon>
        <taxon>Formicoidea</taxon>
        <taxon>Formicidae</taxon>
        <taxon>Formicinae</taxon>
        <taxon>Lasius</taxon>
        <taxon>Lasius</taxon>
    </lineage>
</organism>
<accession>A0A0J7K7X6</accession>
<gene>
    <name evidence="3" type="ORF">RF55_14546</name>
</gene>
<protein>
    <submittedName>
        <fullName evidence="3">Orf1 for rna binding protein</fullName>
    </submittedName>
</protein>
<feature type="compositionally biased region" description="Basic residues" evidence="1">
    <location>
        <begin position="1"/>
        <end position="11"/>
    </location>
</feature>
<keyword evidence="4" id="KW-1185">Reference proteome</keyword>